<evidence type="ECO:0000256" key="1">
    <source>
        <dbReference type="SAM" id="MobiDB-lite"/>
    </source>
</evidence>
<dbReference type="STRING" id="1283841.A0A084R0J7"/>
<feature type="region of interest" description="Disordered" evidence="1">
    <location>
        <begin position="600"/>
        <end position="641"/>
    </location>
</feature>
<dbReference type="EMBL" id="KL659365">
    <property type="protein sequence ID" value="KFA69732.1"/>
    <property type="molecule type" value="Genomic_DNA"/>
</dbReference>
<gene>
    <name evidence="2" type="ORF">S40285_08115</name>
</gene>
<accession>A0A084R0J7</accession>
<feature type="region of interest" description="Disordered" evidence="1">
    <location>
        <begin position="445"/>
        <end position="474"/>
    </location>
</feature>
<evidence type="ECO:0000313" key="3">
    <source>
        <dbReference type="Proteomes" id="UP000028524"/>
    </source>
</evidence>
<organism evidence="2 3">
    <name type="scientific">Stachybotrys chlorohalonatus (strain IBT 40285)</name>
    <dbReference type="NCBI Taxonomy" id="1283841"/>
    <lineage>
        <taxon>Eukaryota</taxon>
        <taxon>Fungi</taxon>
        <taxon>Dikarya</taxon>
        <taxon>Ascomycota</taxon>
        <taxon>Pezizomycotina</taxon>
        <taxon>Sordariomycetes</taxon>
        <taxon>Hypocreomycetidae</taxon>
        <taxon>Hypocreales</taxon>
        <taxon>Stachybotryaceae</taxon>
        <taxon>Stachybotrys</taxon>
    </lineage>
</organism>
<feature type="region of interest" description="Disordered" evidence="1">
    <location>
        <begin position="682"/>
        <end position="704"/>
    </location>
</feature>
<feature type="compositionally biased region" description="Gly residues" evidence="1">
    <location>
        <begin position="275"/>
        <end position="332"/>
    </location>
</feature>
<proteinExistence type="predicted"/>
<dbReference type="InParanoid" id="A0A084R0J7"/>
<keyword evidence="3" id="KW-1185">Reference proteome</keyword>
<dbReference type="Proteomes" id="UP000028524">
    <property type="component" value="Unassembled WGS sequence"/>
</dbReference>
<feature type="compositionally biased region" description="Low complexity" evidence="1">
    <location>
        <begin position="376"/>
        <end position="398"/>
    </location>
</feature>
<dbReference type="OrthoDB" id="5101229at2759"/>
<sequence length="872" mass="93447">MSDVLAQVDVLAKDSGCLVDITAVMDQGLCSKVMVKTDVPYETEDHPDYVSIIPTKSEGSGPGYEAPLPAQNEPHHETPAGQIYVSSEQEEYPQPPKDAEYSAPPKHEEDYFPPEDDYTEPPRHDSYPTPPVNGDHTEPPQHDGYPTPPMEEHDPEPPSHNQGYPVPREEYPSTAGGHGYRDEHYNTPSSPNSPQTSRPGNPFEVSEQVCEKPTVALDLDLLVILGLLTEKELEDYLRILGNLDDKEELDVDGSGLTIDDLLGLIPGLGNGNNGGNFPGGGNGGNFPGGNQPGGNFPGGNFPGGNQPGGNFPGGNQPGGNFPGGNLPGGNPGGLIPSGLLPTGALPTGPFPGGNNGGMTSVPGGNTGFITATRTATNDGTLSTSTATTTTSTNLTPTNYRRPGLLNLNVGEPDRLVHLDINGEDEEGLLDLNVNDDQSLANLDLNGNPLLDVGPRRGNSKRQSSERPGLLNLNAGEPDRLVHLDINGEEEEGILDLNLNDNDSLLNIALNGNPFLELGPRRGNAKRQSFEHPSSGSSSSGSSSSESSSSQRPGLLNLNVGEPDRLVHLDVNGEDEEGILDLDVNNDDFLAELNLNGNPFLNLGPRPSNSKRQFSEHPSSGSSSSDSPSSESSSFQRPGLLNLNVGEPDRLVHLDVNGEDEQGILDLDVNNDDFLAELNLNGNPFLNLGPRPSNSKRQSSDRPGLLNLNVDQEDRLLHLDLNGEEDGLLNLNVNDDEALLTLDLNGNPLLVLGPRPNRNSNSKRQESAREHLMSHYQPLCGRGFKPERLQMATSTHADDVNQCLAQCHAHAARATISAGAHTGETQRIQVCAAIEFNQARQADNCHFFTGPESQPCHDDELMDSEDSYTFFRN</sequence>
<feature type="region of interest" description="Disordered" evidence="1">
    <location>
        <begin position="518"/>
        <end position="560"/>
    </location>
</feature>
<feature type="region of interest" description="Disordered" evidence="1">
    <location>
        <begin position="45"/>
        <end position="207"/>
    </location>
</feature>
<dbReference type="AlphaFoldDB" id="A0A084R0J7"/>
<reference evidence="2 3" key="1">
    <citation type="journal article" date="2014" name="BMC Genomics">
        <title>Comparative genome sequencing reveals chemotype-specific gene clusters in the toxigenic black mold Stachybotrys.</title>
        <authorList>
            <person name="Semeiks J."/>
            <person name="Borek D."/>
            <person name="Otwinowski Z."/>
            <person name="Grishin N.V."/>
        </authorList>
    </citation>
    <scope>NUCLEOTIDE SEQUENCE [LARGE SCALE GENOMIC DNA]</scope>
    <source>
        <strain evidence="2 3">IBT 40285</strain>
    </source>
</reference>
<feature type="compositionally biased region" description="Low complexity" evidence="1">
    <location>
        <begin position="186"/>
        <end position="199"/>
    </location>
</feature>
<feature type="compositionally biased region" description="Low complexity" evidence="1">
    <location>
        <begin position="533"/>
        <end position="549"/>
    </location>
</feature>
<feature type="region of interest" description="Disordered" evidence="1">
    <location>
        <begin position="275"/>
        <end position="399"/>
    </location>
</feature>
<feature type="compositionally biased region" description="Low complexity" evidence="1">
    <location>
        <begin position="615"/>
        <end position="633"/>
    </location>
</feature>
<evidence type="ECO:0000313" key="2">
    <source>
        <dbReference type="EMBL" id="KFA69732.1"/>
    </source>
</evidence>
<protein>
    <submittedName>
        <fullName evidence="2">Uncharacterized protein</fullName>
    </submittedName>
</protein>
<feature type="compositionally biased region" description="Basic and acidic residues" evidence="1">
    <location>
        <begin position="97"/>
        <end position="110"/>
    </location>
</feature>
<dbReference type="HOGENOM" id="CLU_329330_0_0_1"/>
<name>A0A084R0J7_STAC4</name>